<dbReference type="GeneID" id="41957013"/>
<reference evidence="2" key="3">
    <citation type="submission" date="2025-08" db="UniProtKB">
        <authorList>
            <consortium name="RefSeq"/>
        </authorList>
    </citation>
    <scope>IDENTIFICATION</scope>
    <source>
        <strain evidence="2">NI907</strain>
    </source>
</reference>
<sequence>MSKRLPSCASQIETYAQLKPKDFLCPSSQRCEPTSLLMHQACDRPIQGPCDNLVLYVQLEMASLQVAAMVVTR</sequence>
<dbReference type="RefSeq" id="XP_030986203.1">
    <property type="nucleotide sequence ID" value="XM_031122101.1"/>
</dbReference>
<reference evidence="2" key="2">
    <citation type="submission" date="2019-10" db="EMBL/GenBank/DDBJ databases">
        <authorList>
            <consortium name="NCBI Genome Project"/>
        </authorList>
    </citation>
    <scope>NUCLEOTIDE SEQUENCE</scope>
    <source>
        <strain evidence="2">NI907</strain>
    </source>
</reference>
<keyword evidence="1" id="KW-1185">Reference proteome</keyword>
<dbReference type="Proteomes" id="UP000515153">
    <property type="component" value="Unplaced"/>
</dbReference>
<accession>A0A6P8BG03</accession>
<proteinExistence type="predicted"/>
<dbReference type="AlphaFoldDB" id="A0A6P8BG03"/>
<evidence type="ECO:0000313" key="1">
    <source>
        <dbReference type="Proteomes" id="UP000515153"/>
    </source>
</evidence>
<protein>
    <submittedName>
        <fullName evidence="2">Uncharacterized protein</fullName>
    </submittedName>
</protein>
<reference evidence="2" key="1">
    <citation type="journal article" date="2019" name="Mol. Biol. Evol.">
        <title>Blast fungal genomes show frequent chromosomal changes, gene gains and losses, and effector gene turnover.</title>
        <authorList>
            <person name="Gomez Luciano L.B."/>
            <person name="Jason Tsai I."/>
            <person name="Chuma I."/>
            <person name="Tosa Y."/>
            <person name="Chen Y.H."/>
            <person name="Li J.Y."/>
            <person name="Li M.Y."/>
            <person name="Jade Lu M.Y."/>
            <person name="Nakayashiki H."/>
            <person name="Li W.H."/>
        </authorList>
    </citation>
    <scope>NUCLEOTIDE SEQUENCE</scope>
    <source>
        <strain evidence="2">NI907</strain>
    </source>
</reference>
<organism evidence="1 2">
    <name type="scientific">Pyricularia grisea</name>
    <name type="common">Crabgrass-specific blast fungus</name>
    <name type="synonym">Magnaporthe grisea</name>
    <dbReference type="NCBI Taxonomy" id="148305"/>
    <lineage>
        <taxon>Eukaryota</taxon>
        <taxon>Fungi</taxon>
        <taxon>Dikarya</taxon>
        <taxon>Ascomycota</taxon>
        <taxon>Pezizomycotina</taxon>
        <taxon>Sordariomycetes</taxon>
        <taxon>Sordariomycetidae</taxon>
        <taxon>Magnaporthales</taxon>
        <taxon>Pyriculariaceae</taxon>
        <taxon>Pyricularia</taxon>
    </lineage>
</organism>
<gene>
    <name evidence="2" type="ORF">PgNI_02031</name>
</gene>
<name>A0A6P8BG03_PYRGI</name>
<dbReference type="KEGG" id="pgri:PgNI_02031"/>
<evidence type="ECO:0000313" key="2">
    <source>
        <dbReference type="RefSeq" id="XP_030986203.1"/>
    </source>
</evidence>